<dbReference type="EMBL" id="UOEU01001053">
    <property type="protein sequence ID" value="VAW43270.1"/>
    <property type="molecule type" value="Genomic_DNA"/>
</dbReference>
<protein>
    <recommendedName>
        <fullName evidence="2">Tetratricopeptide repeat protein</fullName>
    </recommendedName>
</protein>
<organism evidence="1">
    <name type="scientific">hydrothermal vent metagenome</name>
    <dbReference type="NCBI Taxonomy" id="652676"/>
    <lineage>
        <taxon>unclassified sequences</taxon>
        <taxon>metagenomes</taxon>
        <taxon>ecological metagenomes</taxon>
    </lineage>
</organism>
<evidence type="ECO:0008006" key="2">
    <source>
        <dbReference type="Google" id="ProtNLM"/>
    </source>
</evidence>
<sequence length="429" mass="50498">MNAEEKVKSNHRFKNREITSVILNAFYKRVYARLGYGFLERTLHGNLNNPRLSALVRVLFLSKIGLLKSCCFTEKLMAKYPEYVSRMLAEARGLLEEDDYGQMDAAALCFDVLALFPELHEAAELVLEAFSDPWLIRDNRKAIGRHVDEWDDRVWQQRRRLALSFRFTCRWEGQYRQYEEGVDMDDVMPEDVREMLDEGRMQLLQDYLLGQSRGSEMAWPIFQEAFKRTAKPEATMLWVGELYADQGYFAEAVDVLEMLLSQFPNSKEGRRLWAEVRWWRDYQNRIPWIPPQTSANGRRYRQMMAQIEPEFATELDADEDLIEHMPPDLDKLPDDFKLPALIQDELIARVEEALAEMPDDVGRETAVDWSYLDKLENGDIDTSQFPEWAQYLLLEIDDLQQELFLKQYLLSYFSNPPLFDESEEDDEDK</sequence>
<evidence type="ECO:0000313" key="1">
    <source>
        <dbReference type="EMBL" id="VAW43270.1"/>
    </source>
</evidence>
<name>A0A3B0VS67_9ZZZZ</name>
<accession>A0A3B0VS67</accession>
<gene>
    <name evidence="1" type="ORF">MNBD_CHLOROFLEXI01-103</name>
</gene>
<proteinExistence type="predicted"/>
<dbReference type="AlphaFoldDB" id="A0A3B0VS67"/>
<reference evidence="1" key="1">
    <citation type="submission" date="2018-06" db="EMBL/GenBank/DDBJ databases">
        <authorList>
            <person name="Zhirakovskaya E."/>
        </authorList>
    </citation>
    <scope>NUCLEOTIDE SEQUENCE</scope>
</reference>